<feature type="transmembrane region" description="Helical" evidence="1">
    <location>
        <begin position="56"/>
        <end position="75"/>
    </location>
</feature>
<accession>A0ABZ3H3T1</accession>
<dbReference type="EMBL" id="CP087714">
    <property type="protein sequence ID" value="XAT63375.1"/>
    <property type="molecule type" value="Genomic_DNA"/>
</dbReference>
<dbReference type="InterPro" id="IPR037185">
    <property type="entry name" value="EmrE-like"/>
</dbReference>
<feature type="transmembrane region" description="Helical" evidence="1">
    <location>
        <begin position="165"/>
        <end position="183"/>
    </location>
</feature>
<feature type="domain" description="EamA" evidence="2">
    <location>
        <begin position="2"/>
        <end position="126"/>
    </location>
</feature>
<dbReference type="GeneID" id="90449816"/>
<dbReference type="SUPFAM" id="SSF103481">
    <property type="entry name" value="Multidrug resistance efflux transporter EmrE"/>
    <property type="match status" value="2"/>
</dbReference>
<evidence type="ECO:0000313" key="3">
    <source>
        <dbReference type="EMBL" id="XAT63375.1"/>
    </source>
</evidence>
<keyword evidence="4" id="KW-1185">Reference proteome</keyword>
<proteinExistence type="predicted"/>
<dbReference type="Proteomes" id="UP001492541">
    <property type="component" value="Chromosome"/>
</dbReference>
<feature type="transmembrane region" description="Helical" evidence="1">
    <location>
        <begin position="110"/>
        <end position="126"/>
    </location>
</feature>
<feature type="transmembrane region" description="Helical" evidence="1">
    <location>
        <begin position="189"/>
        <end position="208"/>
    </location>
</feature>
<name>A0ABZ3H3T1_GEOAI</name>
<reference evidence="3 4" key="1">
    <citation type="submission" date="2021-11" db="EMBL/GenBank/DDBJ databases">
        <title>Whole genome of Geoglobus acetivorans.</title>
        <authorList>
            <person name="Liu D."/>
        </authorList>
    </citation>
    <scope>NUCLEOTIDE SEQUENCE [LARGE SCALE GENOMIC DNA]</scope>
    <source>
        <strain evidence="3 4">SBH6</strain>
    </source>
</reference>
<feature type="domain" description="EamA" evidence="2">
    <location>
        <begin position="134"/>
        <end position="259"/>
    </location>
</feature>
<keyword evidence="1" id="KW-0812">Transmembrane</keyword>
<feature type="transmembrane region" description="Helical" evidence="1">
    <location>
        <begin position="220"/>
        <end position="237"/>
    </location>
</feature>
<gene>
    <name evidence="3" type="ORF">LPQ35_08950</name>
</gene>
<feature type="transmembrane region" description="Helical" evidence="1">
    <location>
        <begin position="81"/>
        <end position="103"/>
    </location>
</feature>
<keyword evidence="1" id="KW-0472">Membrane</keyword>
<keyword evidence="1" id="KW-1133">Transmembrane helix</keyword>
<protein>
    <submittedName>
        <fullName evidence="3">DMT family transporter</fullName>
    </submittedName>
</protein>
<feature type="transmembrane region" description="Helical" evidence="1">
    <location>
        <begin position="243"/>
        <end position="260"/>
    </location>
</feature>
<feature type="transmembrane region" description="Helical" evidence="1">
    <location>
        <begin position="5"/>
        <end position="21"/>
    </location>
</feature>
<dbReference type="Pfam" id="PF00892">
    <property type="entry name" value="EamA"/>
    <property type="match status" value="2"/>
</dbReference>
<organism evidence="3 4">
    <name type="scientific">Geoglobus acetivorans</name>
    <dbReference type="NCBI Taxonomy" id="565033"/>
    <lineage>
        <taxon>Archaea</taxon>
        <taxon>Methanobacteriati</taxon>
        <taxon>Methanobacteriota</taxon>
        <taxon>Archaeoglobi</taxon>
        <taxon>Archaeoglobales</taxon>
        <taxon>Archaeoglobaceae</taxon>
        <taxon>Geoglobus</taxon>
    </lineage>
</organism>
<dbReference type="PANTHER" id="PTHR22911">
    <property type="entry name" value="ACYL-MALONYL CONDENSING ENZYME-RELATED"/>
    <property type="match status" value="1"/>
</dbReference>
<feature type="transmembrane region" description="Helical" evidence="1">
    <location>
        <begin position="33"/>
        <end position="49"/>
    </location>
</feature>
<feature type="transmembrane region" description="Helical" evidence="1">
    <location>
        <begin position="132"/>
        <end position="153"/>
    </location>
</feature>
<evidence type="ECO:0000313" key="4">
    <source>
        <dbReference type="Proteomes" id="UP001492541"/>
    </source>
</evidence>
<sequence>MRGELAVLVSAILMGTLPYFIKSLNLHPLTMTFYRTGIAFLFTSLFMLVKREKPAFSLRLLILGLFNFGVVFFYITAISQLSAATAALLLYMAPVYVTAYTIFTGEFSKKSLFTLILGIFGLYLLLSPENEINTGIIAGMLSGISYAVLFILLNRFGKLYSSLQITFSNLLIPTLLAIPFVRITPADPSLVIGLGLISTAIPFLLLTYGMSRTRVDKGPLIALIEPVVAGFIGFMIFGEMLEGVQLIGAVLIMIAVIIALNEDGEKHIGKDQHDQ</sequence>
<evidence type="ECO:0000256" key="1">
    <source>
        <dbReference type="SAM" id="Phobius"/>
    </source>
</evidence>
<evidence type="ECO:0000259" key="2">
    <source>
        <dbReference type="Pfam" id="PF00892"/>
    </source>
</evidence>
<dbReference type="RefSeq" id="WP_193808621.1">
    <property type="nucleotide sequence ID" value="NZ_CP087714.1"/>
</dbReference>
<dbReference type="InterPro" id="IPR000620">
    <property type="entry name" value="EamA_dom"/>
</dbReference>